<name>A0A165X515_9AGAM</name>
<accession>A0A165X515</accession>
<dbReference type="EMBL" id="KV428448">
    <property type="protein sequence ID" value="KZT31835.1"/>
    <property type="molecule type" value="Genomic_DNA"/>
</dbReference>
<reference evidence="1 2" key="1">
    <citation type="journal article" date="2016" name="Mol. Biol. Evol.">
        <title>Comparative Genomics of Early-Diverging Mushroom-Forming Fungi Provides Insights into the Origins of Lignocellulose Decay Capabilities.</title>
        <authorList>
            <person name="Nagy L.G."/>
            <person name="Riley R."/>
            <person name="Tritt A."/>
            <person name="Adam C."/>
            <person name="Daum C."/>
            <person name="Floudas D."/>
            <person name="Sun H."/>
            <person name="Yadav J.S."/>
            <person name="Pangilinan J."/>
            <person name="Larsson K.H."/>
            <person name="Matsuura K."/>
            <person name="Barry K."/>
            <person name="Labutti K."/>
            <person name="Kuo R."/>
            <person name="Ohm R.A."/>
            <person name="Bhattacharya S.S."/>
            <person name="Shirouzu T."/>
            <person name="Yoshinaga Y."/>
            <person name="Martin F.M."/>
            <person name="Grigoriev I.V."/>
            <person name="Hibbett D.S."/>
        </authorList>
    </citation>
    <scope>NUCLEOTIDE SEQUENCE [LARGE SCALE GENOMIC DNA]</scope>
    <source>
        <strain evidence="1 2">HHB10207 ss-3</strain>
    </source>
</reference>
<keyword evidence="2" id="KW-1185">Reference proteome</keyword>
<feature type="non-terminal residue" evidence="1">
    <location>
        <position position="1"/>
    </location>
</feature>
<organism evidence="1 2">
    <name type="scientific">Sistotremastrum suecicum HHB10207 ss-3</name>
    <dbReference type="NCBI Taxonomy" id="1314776"/>
    <lineage>
        <taxon>Eukaryota</taxon>
        <taxon>Fungi</taxon>
        <taxon>Dikarya</taxon>
        <taxon>Basidiomycota</taxon>
        <taxon>Agaricomycotina</taxon>
        <taxon>Agaricomycetes</taxon>
        <taxon>Sistotremastrales</taxon>
        <taxon>Sistotremastraceae</taxon>
        <taxon>Sistotremastrum</taxon>
    </lineage>
</organism>
<dbReference type="AlphaFoldDB" id="A0A165X515"/>
<evidence type="ECO:0000313" key="2">
    <source>
        <dbReference type="Proteomes" id="UP000076798"/>
    </source>
</evidence>
<proteinExistence type="predicted"/>
<evidence type="ECO:0000313" key="1">
    <source>
        <dbReference type="EMBL" id="KZT31835.1"/>
    </source>
</evidence>
<protein>
    <submittedName>
        <fullName evidence="1">Uncharacterized protein</fullName>
    </submittedName>
</protein>
<sequence length="82" mass="8719">AAFGQPCVRRSCLACGDLFGTGLCGSIPTWSMSRGMARPVLRWNICGVGPTVRNLAPIPSILLLPVLRLRHSQADCKLLAAS</sequence>
<gene>
    <name evidence="1" type="ORF">SISSUDRAFT_1056202</name>
</gene>
<dbReference type="Proteomes" id="UP000076798">
    <property type="component" value="Unassembled WGS sequence"/>
</dbReference>